<name>A0A7J7J611_BUGNE</name>
<evidence type="ECO:0000313" key="2">
    <source>
        <dbReference type="Proteomes" id="UP000593567"/>
    </source>
</evidence>
<protein>
    <submittedName>
        <fullName evidence="1">Uncharacterized protein</fullName>
    </submittedName>
</protein>
<evidence type="ECO:0000313" key="1">
    <source>
        <dbReference type="EMBL" id="KAF6021455.1"/>
    </source>
</evidence>
<organism evidence="1 2">
    <name type="scientific">Bugula neritina</name>
    <name type="common">Brown bryozoan</name>
    <name type="synonym">Sertularia neritina</name>
    <dbReference type="NCBI Taxonomy" id="10212"/>
    <lineage>
        <taxon>Eukaryota</taxon>
        <taxon>Metazoa</taxon>
        <taxon>Spiralia</taxon>
        <taxon>Lophotrochozoa</taxon>
        <taxon>Bryozoa</taxon>
        <taxon>Gymnolaemata</taxon>
        <taxon>Cheilostomatida</taxon>
        <taxon>Flustrina</taxon>
        <taxon>Buguloidea</taxon>
        <taxon>Bugulidae</taxon>
        <taxon>Bugula</taxon>
    </lineage>
</organism>
<dbReference type="Proteomes" id="UP000593567">
    <property type="component" value="Unassembled WGS sequence"/>
</dbReference>
<dbReference type="AlphaFoldDB" id="A0A7J7J611"/>
<reference evidence="1" key="1">
    <citation type="submission" date="2020-06" db="EMBL/GenBank/DDBJ databases">
        <title>Draft genome of Bugula neritina, a colonial animal packing powerful symbionts and potential medicines.</title>
        <authorList>
            <person name="Rayko M."/>
        </authorList>
    </citation>
    <scope>NUCLEOTIDE SEQUENCE [LARGE SCALE GENOMIC DNA]</scope>
    <source>
        <strain evidence="1">Kwan_BN1</strain>
    </source>
</reference>
<comment type="caution">
    <text evidence="1">The sequence shown here is derived from an EMBL/GenBank/DDBJ whole genome shotgun (WGS) entry which is preliminary data.</text>
</comment>
<sequence length="77" mass="8552">MYYYSQGISLHYDSSCITTHRVSHFNIQEEEPLGLLLVSLVCLHGPQWCLQYVLATALTRFGLGIGEAGCTPFARSS</sequence>
<keyword evidence="2" id="KW-1185">Reference proteome</keyword>
<gene>
    <name evidence="1" type="ORF">EB796_020242</name>
</gene>
<proteinExistence type="predicted"/>
<dbReference type="EMBL" id="VXIV02003034">
    <property type="protein sequence ID" value="KAF6021455.1"/>
    <property type="molecule type" value="Genomic_DNA"/>
</dbReference>
<accession>A0A7J7J611</accession>